<organism evidence="1 2">
    <name type="scientific">Jiella mangrovi</name>
    <dbReference type="NCBI Taxonomy" id="2821407"/>
    <lineage>
        <taxon>Bacteria</taxon>
        <taxon>Pseudomonadati</taxon>
        <taxon>Pseudomonadota</taxon>
        <taxon>Alphaproteobacteria</taxon>
        <taxon>Hyphomicrobiales</taxon>
        <taxon>Aurantimonadaceae</taxon>
        <taxon>Jiella</taxon>
    </lineage>
</organism>
<name>A0ABS4BG89_9HYPH</name>
<dbReference type="RefSeq" id="WP_209594193.1">
    <property type="nucleotide sequence ID" value="NZ_JAGJCF010000005.1"/>
</dbReference>
<evidence type="ECO:0000313" key="1">
    <source>
        <dbReference type="EMBL" id="MBP0615762.1"/>
    </source>
</evidence>
<dbReference type="EMBL" id="JAGJCF010000005">
    <property type="protein sequence ID" value="MBP0615762.1"/>
    <property type="molecule type" value="Genomic_DNA"/>
</dbReference>
<sequence>MAERHVGIVASGEKITIVDLEVPDDGPATLNLDDNWKLQEDDREGAYATLFAQLTNYLREHGIQKVVVKASDSSKGMGLSHLKSAEVRGVVIAAASTVCPTKAVAKSVLSRTFGERKVDAYLDDKDFWEGKIAGREMKKGSREAVFMVLADQNK</sequence>
<proteinExistence type="predicted"/>
<protein>
    <submittedName>
        <fullName evidence="1">Uncharacterized protein</fullName>
    </submittedName>
</protein>
<accession>A0ABS4BG89</accession>
<keyword evidence="2" id="KW-1185">Reference proteome</keyword>
<reference evidence="1 2" key="1">
    <citation type="submission" date="2021-04" db="EMBL/GenBank/DDBJ databases">
        <title>Whole genome sequence of Jiella sp. KSK16Y-1.</title>
        <authorList>
            <person name="Tuo L."/>
        </authorList>
    </citation>
    <scope>NUCLEOTIDE SEQUENCE [LARGE SCALE GENOMIC DNA]</scope>
    <source>
        <strain evidence="1 2">KSK16Y-1</strain>
    </source>
</reference>
<evidence type="ECO:0000313" key="2">
    <source>
        <dbReference type="Proteomes" id="UP000678276"/>
    </source>
</evidence>
<gene>
    <name evidence="1" type="ORF">J6595_09235</name>
</gene>
<comment type="caution">
    <text evidence="1">The sequence shown here is derived from an EMBL/GenBank/DDBJ whole genome shotgun (WGS) entry which is preliminary data.</text>
</comment>
<dbReference type="Proteomes" id="UP000678276">
    <property type="component" value="Unassembled WGS sequence"/>
</dbReference>